<dbReference type="AlphaFoldDB" id="A0A9E7SCV0"/>
<dbReference type="RefSeq" id="WP_251949453.1">
    <property type="nucleotide sequence ID" value="NZ_CP080572.1"/>
</dbReference>
<name>A0A9E7SCV0_9EURY</name>
<accession>A0A9E7SCV0</accession>
<evidence type="ECO:0000259" key="2">
    <source>
        <dbReference type="Pfam" id="PF11127"/>
    </source>
</evidence>
<feature type="domain" description="Inner membrane protein YgaP-like transmembrane" evidence="2">
    <location>
        <begin position="1"/>
        <end position="64"/>
    </location>
</feature>
<organism evidence="3 4">
    <name type="scientific">Thermococcus argininiproducens</name>
    <dbReference type="NCBI Taxonomy" id="2866384"/>
    <lineage>
        <taxon>Archaea</taxon>
        <taxon>Methanobacteriati</taxon>
        <taxon>Methanobacteriota</taxon>
        <taxon>Thermococci</taxon>
        <taxon>Thermococcales</taxon>
        <taxon>Thermococcaceae</taxon>
        <taxon>Thermococcus</taxon>
    </lineage>
</organism>
<gene>
    <name evidence="3" type="ORF">K1720_01400</name>
</gene>
<keyword evidence="1" id="KW-0472">Membrane</keyword>
<feature type="transmembrane region" description="Helical" evidence="1">
    <location>
        <begin position="12"/>
        <end position="27"/>
    </location>
</feature>
<dbReference type="EMBL" id="CP080572">
    <property type="protein sequence ID" value="USH00161.1"/>
    <property type="molecule type" value="Genomic_DNA"/>
</dbReference>
<proteinExistence type="predicted"/>
<evidence type="ECO:0000256" key="1">
    <source>
        <dbReference type="SAM" id="Phobius"/>
    </source>
</evidence>
<evidence type="ECO:0000313" key="3">
    <source>
        <dbReference type="EMBL" id="USH00161.1"/>
    </source>
</evidence>
<keyword evidence="1" id="KW-0812">Transmembrane</keyword>
<dbReference type="KEGG" id="thei:K1720_01400"/>
<dbReference type="GeneID" id="72776957"/>
<protein>
    <submittedName>
        <fullName evidence="3">DUF2892 domain-containing protein</fullName>
    </submittedName>
</protein>
<dbReference type="Pfam" id="PF11127">
    <property type="entry name" value="YgaP-like_TM"/>
    <property type="match status" value="1"/>
</dbReference>
<dbReference type="Proteomes" id="UP001056425">
    <property type="component" value="Chromosome"/>
</dbReference>
<keyword evidence="1" id="KW-1133">Transmembrane helix</keyword>
<sequence>MERNEGTLDRALRIVIGMALLGVWAGMDVPYETMLLIVGLVSLVTGLTGFCALYKILGISTCKEC</sequence>
<dbReference type="InterPro" id="IPR021309">
    <property type="entry name" value="YgaP-like_TM"/>
</dbReference>
<reference evidence="3 4" key="1">
    <citation type="submission" date="2021-08" db="EMBL/GenBank/DDBJ databases">
        <title>Thermococcus onnuriiensis IOH2.</title>
        <authorList>
            <person name="Park Y.-J."/>
        </authorList>
    </citation>
    <scope>NUCLEOTIDE SEQUENCE [LARGE SCALE GENOMIC DNA]</scope>
    <source>
        <strain evidence="3 4">IOH2</strain>
    </source>
</reference>
<feature type="transmembrane region" description="Helical" evidence="1">
    <location>
        <begin position="33"/>
        <end position="54"/>
    </location>
</feature>
<evidence type="ECO:0000313" key="4">
    <source>
        <dbReference type="Proteomes" id="UP001056425"/>
    </source>
</evidence>
<keyword evidence="4" id="KW-1185">Reference proteome</keyword>